<evidence type="ECO:0000256" key="12">
    <source>
        <dbReference type="ARBA" id="ARBA00041185"/>
    </source>
</evidence>
<keyword evidence="6" id="KW-0573">Peptidoglycan synthesis</keyword>
<sequence length="451" mass="50308">MESKSGQKGIWNWIDRIQGDKVIWMIVILLILYSTVAIFSSTSQLASESVSRLDIFMEQMGVIGAGLLIILFFYNFMKVGAIRFFSQFGFLASAVMLLMLVFNISTLEVNDSVRIIVIAGVQINVYEFVKIFMIVYLAWAIHAYKTDSFFIVNFLSARFPALSFLSKAYVKRIIYIHIPIIFVVLCILKGGFSSAMFIGVIMIATILIGGIPVKDIMVLASVGILAVGGSYSLYKISGGKIMSDRWETVERRIERFFHPEDVAELKPGTAEWREHLDEIRQPEGAKIAIKEGGLIGKGPGRSTQKYTVALIFSDYMYSFIIEEYGLLFGGIPLIILYVSLLARGSIIVRYCDNEFARTVIAGLTLVISAQAMMHMWINAGLWPLTGQTLPMISDGKISFIAFSIAFGILLSISKMAKQKVDQAAMESEPLVVKSDDEVREGLDDLDKFESK</sequence>
<evidence type="ECO:0000256" key="14">
    <source>
        <dbReference type="ARBA" id="ARBA00044770"/>
    </source>
</evidence>
<feature type="transmembrane region" description="Helical" evidence="16">
    <location>
        <begin position="324"/>
        <end position="343"/>
    </location>
</feature>
<keyword evidence="7 16" id="KW-1133">Transmembrane helix</keyword>
<feature type="transmembrane region" description="Helical" evidence="16">
    <location>
        <begin position="113"/>
        <end position="137"/>
    </location>
</feature>
<evidence type="ECO:0000256" key="11">
    <source>
        <dbReference type="ARBA" id="ARBA00038053"/>
    </source>
</evidence>
<dbReference type="GO" id="GO:0008955">
    <property type="term" value="F:peptidoglycan glycosyltransferase activity"/>
    <property type="evidence" value="ECO:0007669"/>
    <property type="project" value="UniProtKB-EC"/>
</dbReference>
<dbReference type="EMBL" id="JADIMD010000044">
    <property type="protein sequence ID" value="MBO8474288.1"/>
    <property type="molecule type" value="Genomic_DNA"/>
</dbReference>
<feature type="transmembrane region" description="Helical" evidence="16">
    <location>
        <begin position="216"/>
        <end position="234"/>
    </location>
</feature>
<dbReference type="GO" id="GO:0032153">
    <property type="term" value="C:cell division site"/>
    <property type="evidence" value="ECO:0007669"/>
    <property type="project" value="TreeGrafter"/>
</dbReference>
<accession>A0A9D9NIH4</accession>
<name>A0A9D9NIH4_9BACT</name>
<evidence type="ECO:0000256" key="6">
    <source>
        <dbReference type="ARBA" id="ARBA00022984"/>
    </source>
</evidence>
<evidence type="ECO:0000256" key="9">
    <source>
        <dbReference type="ARBA" id="ARBA00032370"/>
    </source>
</evidence>
<evidence type="ECO:0000256" key="1">
    <source>
        <dbReference type="ARBA" id="ARBA00004141"/>
    </source>
</evidence>
<feature type="transmembrane region" description="Helical" evidence="16">
    <location>
        <begin position="88"/>
        <end position="107"/>
    </location>
</feature>
<evidence type="ECO:0000256" key="3">
    <source>
        <dbReference type="ARBA" id="ARBA00022679"/>
    </source>
</evidence>
<proteinExistence type="inferred from homology"/>
<evidence type="ECO:0000256" key="8">
    <source>
        <dbReference type="ARBA" id="ARBA00023136"/>
    </source>
</evidence>
<dbReference type="GO" id="GO:0015648">
    <property type="term" value="F:lipid-linked peptidoglycan transporter activity"/>
    <property type="evidence" value="ECO:0007669"/>
    <property type="project" value="TreeGrafter"/>
</dbReference>
<dbReference type="Pfam" id="PF01098">
    <property type="entry name" value="FTSW_RODA_SPOVE"/>
    <property type="match status" value="1"/>
</dbReference>
<dbReference type="EC" id="2.4.99.28" evidence="14"/>
<feature type="transmembrane region" description="Helical" evidence="16">
    <location>
        <begin position="397"/>
        <end position="416"/>
    </location>
</feature>
<feature type="transmembrane region" description="Helical" evidence="16">
    <location>
        <begin position="176"/>
        <end position="209"/>
    </location>
</feature>
<dbReference type="GO" id="GO:0005886">
    <property type="term" value="C:plasma membrane"/>
    <property type="evidence" value="ECO:0007669"/>
    <property type="project" value="TreeGrafter"/>
</dbReference>
<dbReference type="PANTHER" id="PTHR30474">
    <property type="entry name" value="CELL CYCLE PROTEIN"/>
    <property type="match status" value="1"/>
</dbReference>
<gene>
    <name evidence="17" type="ORF">IAB91_03225</name>
</gene>
<evidence type="ECO:0000256" key="15">
    <source>
        <dbReference type="ARBA" id="ARBA00049902"/>
    </source>
</evidence>
<organism evidence="17 18">
    <name type="scientific">Candidatus Cryptobacteroides faecigallinarum</name>
    <dbReference type="NCBI Taxonomy" id="2840763"/>
    <lineage>
        <taxon>Bacteria</taxon>
        <taxon>Pseudomonadati</taxon>
        <taxon>Bacteroidota</taxon>
        <taxon>Bacteroidia</taxon>
        <taxon>Bacteroidales</taxon>
        <taxon>Candidatus Cryptobacteroides</taxon>
    </lineage>
</organism>
<comment type="subcellular location">
    <subcellularLocation>
        <location evidence="1">Membrane</location>
        <topology evidence="1">Multi-pass membrane protein</topology>
    </subcellularLocation>
</comment>
<dbReference type="InterPro" id="IPR001182">
    <property type="entry name" value="FtsW/RodA"/>
</dbReference>
<evidence type="ECO:0000256" key="10">
    <source>
        <dbReference type="ARBA" id="ARBA00033270"/>
    </source>
</evidence>
<evidence type="ECO:0000256" key="16">
    <source>
        <dbReference type="SAM" id="Phobius"/>
    </source>
</evidence>
<evidence type="ECO:0000313" key="18">
    <source>
        <dbReference type="Proteomes" id="UP000823757"/>
    </source>
</evidence>
<keyword evidence="4 16" id="KW-0812">Transmembrane</keyword>
<keyword evidence="2" id="KW-0328">Glycosyltransferase</keyword>
<evidence type="ECO:0000256" key="2">
    <source>
        <dbReference type="ARBA" id="ARBA00022676"/>
    </source>
</evidence>
<comment type="caution">
    <text evidence="17">The sequence shown here is derived from an EMBL/GenBank/DDBJ whole genome shotgun (WGS) entry which is preliminary data.</text>
</comment>
<protein>
    <recommendedName>
        <fullName evidence="12">Probable peptidoglycan glycosyltransferase FtsW</fullName>
        <ecNumber evidence="14">2.4.99.28</ecNumber>
    </recommendedName>
    <alternativeName>
        <fullName evidence="13">Cell division protein FtsW</fullName>
    </alternativeName>
    <alternativeName>
        <fullName evidence="10">Cell wall polymerase</fullName>
    </alternativeName>
    <alternativeName>
        <fullName evidence="9">Peptidoglycan polymerase</fullName>
    </alternativeName>
</protein>
<dbReference type="PANTHER" id="PTHR30474:SF2">
    <property type="entry name" value="PEPTIDOGLYCAN GLYCOSYLTRANSFERASE FTSW-RELATED"/>
    <property type="match status" value="1"/>
</dbReference>
<evidence type="ECO:0000256" key="4">
    <source>
        <dbReference type="ARBA" id="ARBA00022692"/>
    </source>
</evidence>
<evidence type="ECO:0000256" key="5">
    <source>
        <dbReference type="ARBA" id="ARBA00022960"/>
    </source>
</evidence>
<keyword evidence="5" id="KW-0133">Cell shape</keyword>
<feature type="transmembrane region" description="Helical" evidence="16">
    <location>
        <begin position="355"/>
        <end position="377"/>
    </location>
</feature>
<evidence type="ECO:0000256" key="13">
    <source>
        <dbReference type="ARBA" id="ARBA00041418"/>
    </source>
</evidence>
<dbReference type="GO" id="GO:0008360">
    <property type="term" value="P:regulation of cell shape"/>
    <property type="evidence" value="ECO:0007669"/>
    <property type="project" value="UniProtKB-KW"/>
</dbReference>
<reference evidence="17" key="2">
    <citation type="journal article" date="2021" name="PeerJ">
        <title>Extensive microbial diversity within the chicken gut microbiome revealed by metagenomics and culture.</title>
        <authorList>
            <person name="Gilroy R."/>
            <person name="Ravi A."/>
            <person name="Getino M."/>
            <person name="Pursley I."/>
            <person name="Horton D.L."/>
            <person name="Alikhan N.F."/>
            <person name="Baker D."/>
            <person name="Gharbi K."/>
            <person name="Hall N."/>
            <person name="Watson M."/>
            <person name="Adriaenssens E.M."/>
            <person name="Foster-Nyarko E."/>
            <person name="Jarju S."/>
            <person name="Secka A."/>
            <person name="Antonio M."/>
            <person name="Oren A."/>
            <person name="Chaudhuri R.R."/>
            <person name="La Ragione R."/>
            <person name="Hildebrand F."/>
            <person name="Pallen M.J."/>
        </authorList>
    </citation>
    <scope>NUCLEOTIDE SEQUENCE</scope>
    <source>
        <strain evidence="17">B1-13419</strain>
    </source>
</reference>
<feature type="transmembrane region" description="Helical" evidence="16">
    <location>
        <begin position="59"/>
        <end position="76"/>
    </location>
</feature>
<comment type="similarity">
    <text evidence="11">Belongs to the SEDS family. FtsW subfamily.</text>
</comment>
<evidence type="ECO:0000256" key="7">
    <source>
        <dbReference type="ARBA" id="ARBA00022989"/>
    </source>
</evidence>
<dbReference type="GO" id="GO:0051301">
    <property type="term" value="P:cell division"/>
    <property type="evidence" value="ECO:0007669"/>
    <property type="project" value="InterPro"/>
</dbReference>
<comment type="catalytic activity">
    <reaction evidence="15">
        <text>[GlcNAc-(1-&gt;4)-Mur2Ac(oyl-L-Ala-gamma-D-Glu-L-Lys-D-Ala-D-Ala)](n)-di-trans,octa-cis-undecaprenyl diphosphate + beta-D-GlcNAc-(1-&gt;4)-Mur2Ac(oyl-L-Ala-gamma-D-Glu-L-Lys-D-Ala-D-Ala)-di-trans,octa-cis-undecaprenyl diphosphate = [GlcNAc-(1-&gt;4)-Mur2Ac(oyl-L-Ala-gamma-D-Glu-L-Lys-D-Ala-D-Ala)](n+1)-di-trans,octa-cis-undecaprenyl diphosphate + di-trans,octa-cis-undecaprenyl diphosphate + H(+)</text>
        <dbReference type="Rhea" id="RHEA:23708"/>
        <dbReference type="Rhea" id="RHEA-COMP:9602"/>
        <dbReference type="Rhea" id="RHEA-COMP:9603"/>
        <dbReference type="ChEBI" id="CHEBI:15378"/>
        <dbReference type="ChEBI" id="CHEBI:58405"/>
        <dbReference type="ChEBI" id="CHEBI:60033"/>
        <dbReference type="ChEBI" id="CHEBI:78435"/>
        <dbReference type="EC" id="2.4.99.28"/>
    </reaction>
</comment>
<reference evidence="17" key="1">
    <citation type="submission" date="2020-10" db="EMBL/GenBank/DDBJ databases">
        <authorList>
            <person name="Gilroy R."/>
        </authorList>
    </citation>
    <scope>NUCLEOTIDE SEQUENCE</scope>
    <source>
        <strain evidence="17">B1-13419</strain>
    </source>
</reference>
<dbReference type="AlphaFoldDB" id="A0A9D9NIH4"/>
<dbReference type="Proteomes" id="UP000823757">
    <property type="component" value="Unassembled WGS sequence"/>
</dbReference>
<keyword evidence="3" id="KW-0808">Transferase</keyword>
<feature type="transmembrane region" description="Helical" evidence="16">
    <location>
        <begin position="21"/>
        <end position="39"/>
    </location>
</feature>
<dbReference type="GO" id="GO:0009252">
    <property type="term" value="P:peptidoglycan biosynthetic process"/>
    <property type="evidence" value="ECO:0007669"/>
    <property type="project" value="UniProtKB-KW"/>
</dbReference>
<evidence type="ECO:0000313" key="17">
    <source>
        <dbReference type="EMBL" id="MBO8474288.1"/>
    </source>
</evidence>
<keyword evidence="8 16" id="KW-0472">Membrane</keyword>